<evidence type="ECO:0000259" key="2">
    <source>
        <dbReference type="Pfam" id="PF07331"/>
    </source>
</evidence>
<evidence type="ECO:0000256" key="1">
    <source>
        <dbReference type="SAM" id="Phobius"/>
    </source>
</evidence>
<feature type="transmembrane region" description="Helical" evidence="1">
    <location>
        <begin position="104"/>
        <end position="121"/>
    </location>
</feature>
<keyword evidence="4" id="KW-1185">Reference proteome</keyword>
<comment type="caution">
    <text evidence="3">The sequence shown here is derived from an EMBL/GenBank/DDBJ whole genome shotgun (WGS) entry which is preliminary data.</text>
</comment>
<evidence type="ECO:0000313" key="4">
    <source>
        <dbReference type="Proteomes" id="UP000584824"/>
    </source>
</evidence>
<evidence type="ECO:0000313" key="3">
    <source>
        <dbReference type="EMBL" id="MBB4105253.1"/>
    </source>
</evidence>
<name>A0A7W6K4X9_9HYPH</name>
<keyword evidence="1" id="KW-1133">Transmembrane helix</keyword>
<feature type="transmembrane region" description="Helical" evidence="1">
    <location>
        <begin position="50"/>
        <end position="69"/>
    </location>
</feature>
<protein>
    <submittedName>
        <fullName evidence="3">Putative tricarboxylic transport membrane protein</fullName>
    </submittedName>
</protein>
<gene>
    <name evidence="3" type="ORF">GGQ66_003840</name>
</gene>
<dbReference type="EMBL" id="JACIDU010000018">
    <property type="protein sequence ID" value="MBB4105253.1"/>
    <property type="molecule type" value="Genomic_DNA"/>
</dbReference>
<accession>A0A7W6K4X9</accession>
<feature type="transmembrane region" description="Helical" evidence="1">
    <location>
        <begin position="126"/>
        <end position="145"/>
    </location>
</feature>
<dbReference type="Pfam" id="PF07331">
    <property type="entry name" value="TctB"/>
    <property type="match status" value="1"/>
</dbReference>
<sequence length="157" mass="16214">MSEAHSISPRTARLIGRVSAIILLLLALAYGLGGSVIEYAFASDPLGPRVFPIALAVVLGGLGILYFLSPGTAEGFPHGALLARVLAIPALLAISVLLFEPLGFAVSIFTLTLGTALIFGAPPVKALIGAVGHAVLWWFVFGYVLEVYLPAGTVFGG</sequence>
<keyword evidence="1" id="KW-0812">Transmembrane</keyword>
<proteinExistence type="predicted"/>
<dbReference type="InterPro" id="IPR009936">
    <property type="entry name" value="DUF1468"/>
</dbReference>
<reference evidence="3 4" key="1">
    <citation type="submission" date="2020-08" db="EMBL/GenBank/DDBJ databases">
        <title>Genomic Encyclopedia of Type Strains, Phase IV (KMG-IV): sequencing the most valuable type-strain genomes for metagenomic binning, comparative biology and taxonomic classification.</title>
        <authorList>
            <person name="Goeker M."/>
        </authorList>
    </citation>
    <scope>NUCLEOTIDE SEQUENCE [LARGE SCALE GENOMIC DNA]</scope>
    <source>
        <strain evidence="3 4">DSM 26385</strain>
    </source>
</reference>
<feature type="domain" description="DUF1468" evidence="2">
    <location>
        <begin position="18"/>
        <end position="150"/>
    </location>
</feature>
<dbReference type="RefSeq" id="WP_183794569.1">
    <property type="nucleotide sequence ID" value="NZ_JACIDU010000018.1"/>
</dbReference>
<dbReference type="Proteomes" id="UP000584824">
    <property type="component" value="Unassembled WGS sequence"/>
</dbReference>
<keyword evidence="1" id="KW-0472">Membrane</keyword>
<feature type="transmembrane region" description="Helical" evidence="1">
    <location>
        <begin position="81"/>
        <end position="98"/>
    </location>
</feature>
<organism evidence="3 4">
    <name type="scientific">Allorhizobium borbori</name>
    <dbReference type="NCBI Taxonomy" id="485907"/>
    <lineage>
        <taxon>Bacteria</taxon>
        <taxon>Pseudomonadati</taxon>
        <taxon>Pseudomonadota</taxon>
        <taxon>Alphaproteobacteria</taxon>
        <taxon>Hyphomicrobiales</taxon>
        <taxon>Rhizobiaceae</taxon>
        <taxon>Rhizobium/Agrobacterium group</taxon>
        <taxon>Allorhizobium</taxon>
    </lineage>
</organism>
<dbReference type="AlphaFoldDB" id="A0A7W6K4X9"/>